<dbReference type="InterPro" id="IPR000835">
    <property type="entry name" value="HTH_MarR-typ"/>
</dbReference>
<dbReference type="SMART" id="SM00347">
    <property type="entry name" value="HTH_MARR"/>
    <property type="match status" value="1"/>
</dbReference>
<dbReference type="EMBL" id="FNEI01000011">
    <property type="protein sequence ID" value="SDJ50372.1"/>
    <property type="molecule type" value="Genomic_DNA"/>
</dbReference>
<dbReference type="OrthoDB" id="69852at2"/>
<dbReference type="InterPro" id="IPR036388">
    <property type="entry name" value="WH-like_DNA-bd_sf"/>
</dbReference>
<keyword evidence="5" id="KW-1185">Reference proteome</keyword>
<dbReference type="SUPFAM" id="SSF46785">
    <property type="entry name" value="Winged helix' DNA-binding domain"/>
    <property type="match status" value="1"/>
</dbReference>
<evidence type="ECO:0000313" key="4">
    <source>
        <dbReference type="EMBL" id="SDJ50372.1"/>
    </source>
</evidence>
<proteinExistence type="predicted"/>
<dbReference type="STRING" id="1045773.SAMN05216555_111122"/>
<dbReference type="GO" id="GO:0003677">
    <property type="term" value="F:DNA binding"/>
    <property type="evidence" value="ECO:0007669"/>
    <property type="project" value="UniProtKB-KW"/>
</dbReference>
<dbReference type="InterPro" id="IPR023187">
    <property type="entry name" value="Tscrpt_reg_MarR-type_CS"/>
</dbReference>
<reference evidence="5" key="1">
    <citation type="submission" date="2016-10" db="EMBL/GenBank/DDBJ databases">
        <authorList>
            <person name="Varghese N."/>
            <person name="Submissions S."/>
        </authorList>
    </citation>
    <scope>NUCLEOTIDE SEQUENCE [LARGE SCALE GENOMIC DNA]</scope>
    <source>
        <strain evidence="5">CGMCC 1.10783</strain>
    </source>
</reference>
<evidence type="ECO:0000313" key="5">
    <source>
        <dbReference type="Proteomes" id="UP000182130"/>
    </source>
</evidence>
<accession>A0A1G8U9C2</accession>
<keyword evidence="1" id="KW-0805">Transcription regulation</keyword>
<sequence length="173" mass="18746">MPDIERWPTGRLLSTAARLVEHAWNEKLSGLGLTHAGVIALEVLAVKGPITQVLLAQIVRVQAQTMGKTLARLEAHGYIERSRSSSDRRSQIVSLSDEGTRVLDSAERLEREVLRDSPVDANVLRGELQVLVRALSERHASPEVHEIVTTNGSAFQAAETAAGRAGADGGRRD</sequence>
<keyword evidence="3" id="KW-0804">Transcription</keyword>
<dbReference type="AlphaFoldDB" id="A0A1G8U9C2"/>
<dbReference type="PANTHER" id="PTHR42756">
    <property type="entry name" value="TRANSCRIPTIONAL REGULATOR, MARR"/>
    <property type="match status" value="1"/>
</dbReference>
<dbReference type="RefSeq" id="WP_084111196.1">
    <property type="nucleotide sequence ID" value="NZ_FNEI01000011.1"/>
</dbReference>
<evidence type="ECO:0000256" key="1">
    <source>
        <dbReference type="ARBA" id="ARBA00023015"/>
    </source>
</evidence>
<dbReference type="Pfam" id="PF01047">
    <property type="entry name" value="MarR"/>
    <property type="match status" value="1"/>
</dbReference>
<dbReference type="InterPro" id="IPR036390">
    <property type="entry name" value="WH_DNA-bd_sf"/>
</dbReference>
<protein>
    <submittedName>
        <fullName evidence="4">DNA-binding transcriptional regulator, MarR family</fullName>
    </submittedName>
</protein>
<dbReference type="PRINTS" id="PR00598">
    <property type="entry name" value="HTHMARR"/>
</dbReference>
<evidence type="ECO:0000256" key="2">
    <source>
        <dbReference type="ARBA" id="ARBA00023125"/>
    </source>
</evidence>
<gene>
    <name evidence="4" type="ORF">SAMN05216555_111122</name>
</gene>
<dbReference type="PANTHER" id="PTHR42756:SF1">
    <property type="entry name" value="TRANSCRIPTIONAL REPRESSOR OF EMRAB OPERON"/>
    <property type="match status" value="1"/>
</dbReference>
<dbReference type="Gene3D" id="1.10.10.10">
    <property type="entry name" value="Winged helix-like DNA-binding domain superfamily/Winged helix DNA-binding domain"/>
    <property type="match status" value="1"/>
</dbReference>
<evidence type="ECO:0000256" key="3">
    <source>
        <dbReference type="ARBA" id="ARBA00023163"/>
    </source>
</evidence>
<name>A0A1G8U9C2_9MICC</name>
<keyword evidence="2 4" id="KW-0238">DNA-binding</keyword>
<organism evidence="4 5">
    <name type="scientific">Arthrobacter cupressi</name>
    <dbReference type="NCBI Taxonomy" id="1045773"/>
    <lineage>
        <taxon>Bacteria</taxon>
        <taxon>Bacillati</taxon>
        <taxon>Actinomycetota</taxon>
        <taxon>Actinomycetes</taxon>
        <taxon>Micrococcales</taxon>
        <taxon>Micrococcaceae</taxon>
        <taxon>Arthrobacter</taxon>
    </lineage>
</organism>
<dbReference type="PROSITE" id="PS50995">
    <property type="entry name" value="HTH_MARR_2"/>
    <property type="match status" value="1"/>
</dbReference>
<dbReference type="Proteomes" id="UP000182130">
    <property type="component" value="Unassembled WGS sequence"/>
</dbReference>
<dbReference type="GO" id="GO:0003700">
    <property type="term" value="F:DNA-binding transcription factor activity"/>
    <property type="evidence" value="ECO:0007669"/>
    <property type="project" value="InterPro"/>
</dbReference>
<dbReference type="PROSITE" id="PS01117">
    <property type="entry name" value="HTH_MARR_1"/>
    <property type="match status" value="1"/>
</dbReference>